<dbReference type="PANTHER" id="PTHR47668:SF1">
    <property type="entry name" value="DIENELACTONE HYDROLASE DOMAIN-CONTAINING PROTEIN-RELATED"/>
    <property type="match status" value="1"/>
</dbReference>
<comment type="catalytic activity">
    <reaction evidence="1">
        <text>a diacylglycerol + H2O = a monoacylglycerol + a fatty acid + H(+)</text>
        <dbReference type="Rhea" id="RHEA:32731"/>
        <dbReference type="ChEBI" id="CHEBI:15377"/>
        <dbReference type="ChEBI" id="CHEBI:15378"/>
        <dbReference type="ChEBI" id="CHEBI:17408"/>
        <dbReference type="ChEBI" id="CHEBI:18035"/>
        <dbReference type="ChEBI" id="CHEBI:28868"/>
    </reaction>
</comment>
<evidence type="ECO:0000259" key="3">
    <source>
        <dbReference type="Pfam" id="PF01738"/>
    </source>
</evidence>
<dbReference type="Pfam" id="PF01738">
    <property type="entry name" value="DLH"/>
    <property type="match status" value="1"/>
</dbReference>
<dbReference type="Gene3D" id="3.40.50.1820">
    <property type="entry name" value="alpha/beta hydrolase"/>
    <property type="match status" value="1"/>
</dbReference>
<dbReference type="EMBL" id="CP119911">
    <property type="protein sequence ID" value="WFD19957.1"/>
    <property type="molecule type" value="Genomic_DNA"/>
</dbReference>
<dbReference type="GO" id="GO:0008806">
    <property type="term" value="F:carboxymethylenebutenolidase activity"/>
    <property type="evidence" value="ECO:0007669"/>
    <property type="project" value="UniProtKB-EC"/>
</dbReference>
<dbReference type="Proteomes" id="UP001220961">
    <property type="component" value="Chromosome 4"/>
</dbReference>
<keyword evidence="4" id="KW-0378">Hydrolase</keyword>
<comment type="catalytic activity">
    <reaction evidence="2">
        <text>a monoacylglycerol + H2O = glycerol + a fatty acid + H(+)</text>
        <dbReference type="Rhea" id="RHEA:15245"/>
        <dbReference type="ChEBI" id="CHEBI:15377"/>
        <dbReference type="ChEBI" id="CHEBI:15378"/>
        <dbReference type="ChEBI" id="CHEBI:17408"/>
        <dbReference type="ChEBI" id="CHEBI:17754"/>
        <dbReference type="ChEBI" id="CHEBI:28868"/>
    </reaction>
</comment>
<dbReference type="AlphaFoldDB" id="A0AAF0IWF7"/>
<evidence type="ECO:0000313" key="5">
    <source>
        <dbReference type="Proteomes" id="UP001220961"/>
    </source>
</evidence>
<evidence type="ECO:0000256" key="2">
    <source>
        <dbReference type="ARBA" id="ARBA00048461"/>
    </source>
</evidence>
<proteinExistence type="predicted"/>
<dbReference type="EC" id="3.1.1.45" evidence="4"/>
<organism evidence="4 5">
    <name type="scientific">Malassezia caprae</name>
    <dbReference type="NCBI Taxonomy" id="1381934"/>
    <lineage>
        <taxon>Eukaryota</taxon>
        <taxon>Fungi</taxon>
        <taxon>Dikarya</taxon>
        <taxon>Basidiomycota</taxon>
        <taxon>Ustilaginomycotina</taxon>
        <taxon>Malasseziomycetes</taxon>
        <taxon>Malasseziales</taxon>
        <taxon>Malasseziaceae</taxon>
        <taxon>Malassezia</taxon>
    </lineage>
</organism>
<feature type="domain" description="Dienelactone hydrolase" evidence="3">
    <location>
        <begin position="30"/>
        <end position="248"/>
    </location>
</feature>
<dbReference type="InterPro" id="IPR002925">
    <property type="entry name" value="Dienelactn_hydro"/>
</dbReference>
<dbReference type="SUPFAM" id="SSF53474">
    <property type="entry name" value="alpha/beta-Hydrolases"/>
    <property type="match status" value="1"/>
</dbReference>
<gene>
    <name evidence="4" type="ORF">MCAP1_002200</name>
</gene>
<evidence type="ECO:0000313" key="4">
    <source>
        <dbReference type="EMBL" id="WFD19957.1"/>
    </source>
</evidence>
<keyword evidence="5" id="KW-1185">Reference proteome</keyword>
<dbReference type="PANTHER" id="PTHR47668">
    <property type="entry name" value="DIENELACTONE HYDROLASE FAMILY PROTEIN (AFU_ORTHOLOGUE AFUA_6G01940)"/>
    <property type="match status" value="1"/>
</dbReference>
<protein>
    <submittedName>
        <fullName evidence="4">Carboxymethylenebutenolidase</fullName>
        <ecNumber evidence="4">3.1.1.45</ecNumber>
    </submittedName>
</protein>
<evidence type="ECO:0000256" key="1">
    <source>
        <dbReference type="ARBA" id="ARBA00047591"/>
    </source>
</evidence>
<accession>A0AAF0IWF7</accession>
<sequence>MSTMNKACCTIKPAQSDYKPQGTYEDFASIKSYVTGPKDAKKVLLCIYDIFGFWPTTQQGADLLADCLQVRVIMPDFLRDHPWPLEGFPPRDEEEGQRLGKWFDTIASIPDRLGDIEKVVADLKGQGVEKIGLYGFCWGGKIVSLSGDKGTPFVGVAQAHPAFVTPEDAKKVTVPLAFFPSKDEPKNDVDAYWANFTQAHPDLVDQSRFHHYTEMFHGFGAARANLENQDNYFAFQDLYTRLCDFFKPLLA</sequence>
<dbReference type="InterPro" id="IPR029058">
    <property type="entry name" value="AB_hydrolase_fold"/>
</dbReference>
<reference evidence="4" key="1">
    <citation type="submission" date="2023-03" db="EMBL/GenBank/DDBJ databases">
        <title>Mating type loci evolution in Malassezia.</title>
        <authorList>
            <person name="Coelho M.A."/>
        </authorList>
    </citation>
    <scope>NUCLEOTIDE SEQUENCE</scope>
    <source>
        <strain evidence="4">CBS 10434</strain>
    </source>
</reference>
<name>A0AAF0IWF7_9BASI</name>